<dbReference type="AlphaFoldDB" id="A0A6G1FU34"/>
<dbReference type="Proteomes" id="UP000504638">
    <property type="component" value="Unplaced"/>
</dbReference>
<accession>A0A6G1FU34</accession>
<name>A0A6G1FU34_9PEZI</name>
<dbReference type="OrthoDB" id="4364842at2759"/>
<reference evidence="3" key="2">
    <citation type="submission" date="2020-04" db="EMBL/GenBank/DDBJ databases">
        <authorList>
            <consortium name="NCBI Genome Project"/>
        </authorList>
    </citation>
    <scope>NUCLEOTIDE SEQUENCE</scope>
    <source>
        <strain evidence="3">CBS 781.70</strain>
    </source>
</reference>
<reference evidence="3" key="3">
    <citation type="submission" date="2025-04" db="UniProtKB">
        <authorList>
            <consortium name="RefSeq"/>
        </authorList>
    </citation>
    <scope>IDENTIFICATION</scope>
    <source>
        <strain evidence="3">CBS 781.70</strain>
    </source>
</reference>
<sequence length="382" mass="44146">MSSSTDSNHTVTIKNPLKDIANWIDWYEEIKNYAQRIKVWDYVNPTFVEIPASEGKEAVTQPIHESPTPPRCPAANETIPNLKWLWKSFDYEKREYDLREAELRNLTNAITASVSGDMTRYIKDKYLAKDMLESLHRYAAPQSDQSAPHLEEEFNRSKKGKYLAMDMLESLHRYAAPQSIQLASHLEEELNRLKKGKKDRNQSNLDYAHDWLRLQEKIKSVRDLVDHLTDRYICRAFIAAANSIERGFRLLVFDRIAGNLLSPTLADLPTLVDWFLNFGSFINSQDSVQKFAKTTLGAAERQPQREQRNAKGPFKDCICGVKHWFGECPHVNSSRRSKDHCEDPAIIERFKRLPPRPLEKIYKQLQHDKVTAPAWLPPNPSA</sequence>
<evidence type="ECO:0000313" key="1">
    <source>
        <dbReference type="EMBL" id="KAF1809218.1"/>
    </source>
</evidence>
<dbReference type="RefSeq" id="XP_033530849.1">
    <property type="nucleotide sequence ID" value="XM_033680167.1"/>
</dbReference>
<evidence type="ECO:0000313" key="3">
    <source>
        <dbReference type="RefSeq" id="XP_033530849.1"/>
    </source>
</evidence>
<keyword evidence="2" id="KW-1185">Reference proteome</keyword>
<protein>
    <submittedName>
        <fullName evidence="1 3">Uncharacterized protein</fullName>
    </submittedName>
</protein>
<proteinExistence type="predicted"/>
<dbReference type="EMBL" id="ML975174">
    <property type="protein sequence ID" value="KAF1809218.1"/>
    <property type="molecule type" value="Genomic_DNA"/>
</dbReference>
<reference evidence="1 3" key="1">
    <citation type="submission" date="2020-01" db="EMBL/GenBank/DDBJ databases">
        <authorList>
            <consortium name="DOE Joint Genome Institute"/>
            <person name="Haridas S."/>
            <person name="Albert R."/>
            <person name="Binder M."/>
            <person name="Bloem J."/>
            <person name="Labutti K."/>
            <person name="Salamov A."/>
            <person name="Andreopoulos B."/>
            <person name="Baker S.E."/>
            <person name="Barry K."/>
            <person name="Bills G."/>
            <person name="Bluhm B.H."/>
            <person name="Cannon C."/>
            <person name="Castanera R."/>
            <person name="Culley D.E."/>
            <person name="Daum C."/>
            <person name="Ezra D."/>
            <person name="Gonzalez J.B."/>
            <person name="Henrissat B."/>
            <person name="Kuo A."/>
            <person name="Liang C."/>
            <person name="Lipzen A."/>
            <person name="Lutzoni F."/>
            <person name="Magnuson J."/>
            <person name="Mondo S."/>
            <person name="Nolan M."/>
            <person name="Ohm R."/>
            <person name="Pangilinan J."/>
            <person name="Park H.-J."/>
            <person name="Ramirez L."/>
            <person name="Alfaro M."/>
            <person name="Sun H."/>
            <person name="Tritt A."/>
            <person name="Yoshinaga Y."/>
            <person name="Zwiers L.-H."/>
            <person name="Turgeon B.G."/>
            <person name="Goodwin S.B."/>
            <person name="Spatafora J.W."/>
            <person name="Crous P.W."/>
            <person name="Grigoriev I.V."/>
        </authorList>
    </citation>
    <scope>NUCLEOTIDE SEQUENCE</scope>
    <source>
        <strain evidence="1 3">CBS 781.70</strain>
    </source>
</reference>
<evidence type="ECO:0000313" key="2">
    <source>
        <dbReference type="Proteomes" id="UP000504638"/>
    </source>
</evidence>
<organism evidence="1">
    <name type="scientific">Eremomyces bilateralis CBS 781.70</name>
    <dbReference type="NCBI Taxonomy" id="1392243"/>
    <lineage>
        <taxon>Eukaryota</taxon>
        <taxon>Fungi</taxon>
        <taxon>Dikarya</taxon>
        <taxon>Ascomycota</taxon>
        <taxon>Pezizomycotina</taxon>
        <taxon>Dothideomycetes</taxon>
        <taxon>Dothideomycetes incertae sedis</taxon>
        <taxon>Eremomycetales</taxon>
        <taxon>Eremomycetaceae</taxon>
        <taxon>Eremomyces</taxon>
    </lineage>
</organism>
<dbReference type="GeneID" id="54420737"/>
<gene>
    <name evidence="1 3" type="ORF">P152DRAFT_461644</name>
</gene>